<dbReference type="AlphaFoldDB" id="A0A7X0PHN0"/>
<proteinExistence type="predicted"/>
<reference evidence="1 2" key="1">
    <citation type="submission" date="2020-08" db="EMBL/GenBank/DDBJ databases">
        <title>Functional genomics of gut bacteria from endangered species of beetles.</title>
        <authorList>
            <person name="Carlos-Shanley C."/>
        </authorList>
    </citation>
    <scope>NUCLEOTIDE SEQUENCE [LARGE SCALE GENOMIC DNA]</scope>
    <source>
        <strain evidence="1 2">S00198</strain>
    </source>
</reference>
<gene>
    <name evidence="1" type="ORF">HNP48_004822</name>
</gene>
<dbReference type="Proteomes" id="UP000575083">
    <property type="component" value="Unassembled WGS sequence"/>
</dbReference>
<dbReference type="EMBL" id="JACHLK010000011">
    <property type="protein sequence ID" value="MBB6562113.1"/>
    <property type="molecule type" value="Genomic_DNA"/>
</dbReference>
<dbReference type="RefSeq" id="WP_184861815.1">
    <property type="nucleotide sequence ID" value="NZ_JACHLK010000011.1"/>
</dbReference>
<comment type="caution">
    <text evidence="1">The sequence shown here is derived from an EMBL/GenBank/DDBJ whole genome shotgun (WGS) entry which is preliminary data.</text>
</comment>
<organism evidence="1 2">
    <name type="scientific">Acidovorax soli</name>
    <dbReference type="NCBI Taxonomy" id="592050"/>
    <lineage>
        <taxon>Bacteria</taxon>
        <taxon>Pseudomonadati</taxon>
        <taxon>Pseudomonadota</taxon>
        <taxon>Betaproteobacteria</taxon>
        <taxon>Burkholderiales</taxon>
        <taxon>Comamonadaceae</taxon>
        <taxon>Acidovorax</taxon>
    </lineage>
</organism>
<sequence>MERAIELAGFFAAHGIWCVAEGEPLTPMLAQESAAYGRNMLRFAADQLEEGVAQAQDYLDQNPGQAERAAMVYDGFITLPSGRTDALIIVVRSYAKPSATTLTMAVPYRNAQSPDGFAVHRPKFMGWQGPGTADYKVLGDAFFRGVESHEAAAPVWAQHNDDSI</sequence>
<protein>
    <submittedName>
        <fullName evidence="1">Uncharacterized protein</fullName>
    </submittedName>
</protein>
<evidence type="ECO:0000313" key="1">
    <source>
        <dbReference type="EMBL" id="MBB6562113.1"/>
    </source>
</evidence>
<name>A0A7X0PHN0_9BURK</name>
<accession>A0A7X0PHN0</accession>
<keyword evidence="2" id="KW-1185">Reference proteome</keyword>
<evidence type="ECO:0000313" key="2">
    <source>
        <dbReference type="Proteomes" id="UP000575083"/>
    </source>
</evidence>